<dbReference type="GO" id="GO:0005634">
    <property type="term" value="C:nucleus"/>
    <property type="evidence" value="ECO:0007669"/>
    <property type="project" value="TreeGrafter"/>
</dbReference>
<evidence type="ECO:0000256" key="1">
    <source>
        <dbReference type="ARBA" id="ARBA00004340"/>
    </source>
</evidence>
<comment type="similarity">
    <text evidence="3">Belongs to the annexin family.</text>
</comment>
<dbReference type="GO" id="GO:0001786">
    <property type="term" value="F:phosphatidylserine binding"/>
    <property type="evidence" value="ECO:0007669"/>
    <property type="project" value="TreeGrafter"/>
</dbReference>
<evidence type="ECO:0000313" key="13">
    <source>
        <dbReference type="EMBL" id="CAH1775394.1"/>
    </source>
</evidence>
<accession>A0A8S4N4F2</accession>
<dbReference type="FunFam" id="1.10.220.10:FF:000005">
    <property type="entry name" value="Annexin"/>
    <property type="match status" value="2"/>
</dbReference>
<evidence type="ECO:0000256" key="6">
    <source>
        <dbReference type="ARBA" id="ARBA00022737"/>
    </source>
</evidence>
<evidence type="ECO:0000256" key="9">
    <source>
        <dbReference type="ARBA" id="ARBA00023302"/>
    </source>
</evidence>
<dbReference type="GO" id="GO:0005509">
    <property type="term" value="F:calcium ion binding"/>
    <property type="evidence" value="ECO:0007669"/>
    <property type="project" value="InterPro"/>
</dbReference>
<dbReference type="SUPFAM" id="SSF47874">
    <property type="entry name" value="Annexin"/>
    <property type="match status" value="1"/>
</dbReference>
<comment type="subcellular location">
    <subcellularLocation>
        <location evidence="1">Host cell</location>
    </subcellularLocation>
    <subcellularLocation>
        <location evidence="2">Secreted</location>
        <location evidence="2">Extracellular exosome</location>
    </subcellularLocation>
    <subcellularLocation>
        <location evidence="11">Tegument</location>
    </subcellularLocation>
</comment>
<reference evidence="13" key="1">
    <citation type="submission" date="2022-03" db="EMBL/GenBank/DDBJ databases">
        <authorList>
            <person name="Martin C."/>
        </authorList>
    </citation>
    <scope>NUCLEOTIDE SEQUENCE</scope>
</reference>
<evidence type="ECO:0000256" key="7">
    <source>
        <dbReference type="ARBA" id="ARBA00022837"/>
    </source>
</evidence>
<keyword evidence="7" id="KW-0106">Calcium</keyword>
<dbReference type="FunFam" id="1.10.220.10:FF:000001">
    <property type="entry name" value="Annexin"/>
    <property type="match status" value="1"/>
</dbReference>
<keyword evidence="6" id="KW-0677">Repeat</keyword>
<evidence type="ECO:0000256" key="5">
    <source>
        <dbReference type="ARBA" id="ARBA00022723"/>
    </source>
</evidence>
<comment type="function">
    <text evidence="10">Involved in reproduction of the worm. Involved in host-parasite interaction. Delivered into the host cell by means of parasite exosomes. Binds to acidic phospholipid membranes in a calcium-dependent manner in vitro. Causes aggregation of liposomes in the presence of calcium, but not in its absence. Likely to promote membrane fusion. May provide structural integrity within the tegument.</text>
</comment>
<dbReference type="GO" id="GO:0005576">
    <property type="term" value="C:extracellular region"/>
    <property type="evidence" value="ECO:0007669"/>
    <property type="project" value="UniProtKB-SubCell"/>
</dbReference>
<dbReference type="OrthoDB" id="37886at2759"/>
<evidence type="ECO:0000256" key="2">
    <source>
        <dbReference type="ARBA" id="ARBA00004550"/>
    </source>
</evidence>
<dbReference type="PANTHER" id="PTHR10502">
    <property type="entry name" value="ANNEXIN"/>
    <property type="match status" value="1"/>
</dbReference>
<dbReference type="FunFam" id="1.10.220.10:FF:000002">
    <property type="entry name" value="Annexin"/>
    <property type="match status" value="1"/>
</dbReference>
<name>A0A8S4N4F2_OWEFU</name>
<dbReference type="GO" id="GO:0005737">
    <property type="term" value="C:cytoplasm"/>
    <property type="evidence" value="ECO:0007669"/>
    <property type="project" value="TreeGrafter"/>
</dbReference>
<dbReference type="PANTHER" id="PTHR10502:SF102">
    <property type="entry name" value="ANNEXIN B11"/>
    <property type="match status" value="1"/>
</dbReference>
<evidence type="ECO:0000256" key="8">
    <source>
        <dbReference type="ARBA" id="ARBA00023216"/>
    </source>
</evidence>
<keyword evidence="8" id="KW-0041">Annexin</keyword>
<dbReference type="Gene3D" id="1.10.220.10">
    <property type="entry name" value="Annexin"/>
    <property type="match status" value="4"/>
</dbReference>
<dbReference type="Proteomes" id="UP000749559">
    <property type="component" value="Unassembled WGS sequence"/>
</dbReference>
<sequence length="329" mass="36836">MAMYCEGTIKPNNFEIKDADKHYEGIVGKLKKAFVGLGTDERRVIEILTTHSNAQRQEIIKQFKAQTGKDLEEEVKAELGGLFETLVLALLVPSSNFDAKCIHDAMKFGTCEKTLIQVLCSKTNSEIKAIADAYEAMYDCEMEEDLKSDLSGTFQNIIISIIQGKRADNIEVDQELVVKDAEEIYQAGEANENGTDEYKFNKVLSLRSRAHMNAVFDQYKKIAGKEIEQTLDYEAQLIAQPDTRDAFKAICAYARNPLTYFATCLHESLAGIGTDDSALIRLIVDHSEVDLADIKKRYRELFNSTLVVDVQNDTSGDYKKLLTAIIGTD</sequence>
<evidence type="ECO:0000256" key="3">
    <source>
        <dbReference type="ARBA" id="ARBA00007831"/>
    </source>
</evidence>
<organism evidence="13 14">
    <name type="scientific">Owenia fusiformis</name>
    <name type="common">Polychaete worm</name>
    <dbReference type="NCBI Taxonomy" id="6347"/>
    <lineage>
        <taxon>Eukaryota</taxon>
        <taxon>Metazoa</taxon>
        <taxon>Spiralia</taxon>
        <taxon>Lophotrochozoa</taxon>
        <taxon>Annelida</taxon>
        <taxon>Polychaeta</taxon>
        <taxon>Sedentaria</taxon>
        <taxon>Canalipalpata</taxon>
        <taxon>Sabellida</taxon>
        <taxon>Oweniida</taxon>
        <taxon>Oweniidae</taxon>
        <taxon>Owenia</taxon>
    </lineage>
</organism>
<dbReference type="Pfam" id="PF00191">
    <property type="entry name" value="Annexin"/>
    <property type="match status" value="4"/>
</dbReference>
<dbReference type="GO" id="GO:0012506">
    <property type="term" value="C:vesicle membrane"/>
    <property type="evidence" value="ECO:0007669"/>
    <property type="project" value="TreeGrafter"/>
</dbReference>
<dbReference type="PROSITE" id="PS51897">
    <property type="entry name" value="ANNEXIN_2"/>
    <property type="match status" value="4"/>
</dbReference>
<dbReference type="GO" id="GO:0005886">
    <property type="term" value="C:plasma membrane"/>
    <property type="evidence" value="ECO:0007669"/>
    <property type="project" value="TreeGrafter"/>
</dbReference>
<dbReference type="AlphaFoldDB" id="A0A8S4N4F2"/>
<dbReference type="EMBL" id="CAIIXF020000001">
    <property type="protein sequence ID" value="CAH1775394.1"/>
    <property type="molecule type" value="Genomic_DNA"/>
</dbReference>
<gene>
    <name evidence="13" type="ORF">OFUS_LOCUS2704</name>
</gene>
<keyword evidence="14" id="KW-1185">Reference proteome</keyword>
<protein>
    <recommendedName>
        <fullName evidence="12">Annexin</fullName>
    </recommendedName>
</protein>
<dbReference type="GO" id="GO:0043657">
    <property type="term" value="C:host cell"/>
    <property type="evidence" value="ECO:0007669"/>
    <property type="project" value="UniProtKB-SubCell"/>
</dbReference>
<dbReference type="PRINTS" id="PR00196">
    <property type="entry name" value="ANNEXIN"/>
</dbReference>
<dbReference type="InterPro" id="IPR018502">
    <property type="entry name" value="Annexin_repeat"/>
</dbReference>
<evidence type="ECO:0000256" key="12">
    <source>
        <dbReference type="ARBA" id="ARBA00077076"/>
    </source>
</evidence>
<comment type="caution">
    <text evidence="13">The sequence shown here is derived from an EMBL/GenBank/DDBJ whole genome shotgun (WGS) entry which is preliminary data.</text>
</comment>
<evidence type="ECO:0000256" key="4">
    <source>
        <dbReference type="ARBA" id="ARBA00011738"/>
    </source>
</evidence>
<keyword evidence="9" id="KW-0111">Calcium/phospholipid-binding</keyword>
<dbReference type="GO" id="GO:0005544">
    <property type="term" value="F:calcium-dependent phospholipid binding"/>
    <property type="evidence" value="ECO:0007669"/>
    <property type="project" value="UniProtKB-KW"/>
</dbReference>
<proteinExistence type="inferred from homology"/>
<evidence type="ECO:0000256" key="10">
    <source>
        <dbReference type="ARBA" id="ARBA00059330"/>
    </source>
</evidence>
<dbReference type="InterPro" id="IPR001464">
    <property type="entry name" value="Annexin"/>
</dbReference>
<comment type="subunit">
    <text evidence="4">Homodimer.</text>
</comment>
<dbReference type="InterPro" id="IPR037104">
    <property type="entry name" value="Annexin_sf"/>
</dbReference>
<evidence type="ECO:0000313" key="14">
    <source>
        <dbReference type="Proteomes" id="UP000749559"/>
    </source>
</evidence>
<evidence type="ECO:0000256" key="11">
    <source>
        <dbReference type="ARBA" id="ARBA00060393"/>
    </source>
</evidence>
<dbReference type="SMART" id="SM00335">
    <property type="entry name" value="ANX"/>
    <property type="match status" value="4"/>
</dbReference>
<keyword evidence="5" id="KW-0479">Metal-binding</keyword>